<dbReference type="RefSeq" id="XP_035545973.1">
    <property type="nucleotide sequence ID" value="XM_035690080.1"/>
</dbReference>
<dbReference type="PANTHER" id="PTHR36766:SF40">
    <property type="entry name" value="DISEASE RESISTANCE PROTEIN RGA3"/>
    <property type="match status" value="1"/>
</dbReference>
<dbReference type="KEGG" id="jre:118348453"/>
<dbReference type="PANTHER" id="PTHR36766">
    <property type="entry name" value="PLANT BROAD-SPECTRUM MILDEW RESISTANCE PROTEIN RPW8"/>
    <property type="match status" value="1"/>
</dbReference>
<keyword evidence="1" id="KW-0611">Plant defense</keyword>
<dbReference type="SUPFAM" id="SSF52058">
    <property type="entry name" value="L domain-like"/>
    <property type="match status" value="1"/>
</dbReference>
<organism evidence="2 3">
    <name type="scientific">Juglans regia</name>
    <name type="common">English walnut</name>
    <dbReference type="NCBI Taxonomy" id="51240"/>
    <lineage>
        <taxon>Eukaryota</taxon>
        <taxon>Viridiplantae</taxon>
        <taxon>Streptophyta</taxon>
        <taxon>Embryophyta</taxon>
        <taxon>Tracheophyta</taxon>
        <taxon>Spermatophyta</taxon>
        <taxon>Magnoliopsida</taxon>
        <taxon>eudicotyledons</taxon>
        <taxon>Gunneridae</taxon>
        <taxon>Pentapetalae</taxon>
        <taxon>rosids</taxon>
        <taxon>fabids</taxon>
        <taxon>Fagales</taxon>
        <taxon>Juglandaceae</taxon>
        <taxon>Juglans</taxon>
    </lineage>
</organism>
<dbReference type="Gene3D" id="3.80.10.10">
    <property type="entry name" value="Ribonuclease Inhibitor"/>
    <property type="match status" value="3"/>
</dbReference>
<evidence type="ECO:0000313" key="2">
    <source>
        <dbReference type="Proteomes" id="UP000235220"/>
    </source>
</evidence>
<dbReference type="InParanoid" id="A0A6P9EQ10"/>
<name>A0A6P9EQ10_JUGRE</name>
<dbReference type="OrthoDB" id="1896560at2759"/>
<dbReference type="InterPro" id="IPR032675">
    <property type="entry name" value="LRR_dom_sf"/>
</dbReference>
<reference evidence="3" key="1">
    <citation type="submission" date="2025-08" db="UniProtKB">
        <authorList>
            <consortium name="RefSeq"/>
        </authorList>
    </citation>
    <scope>IDENTIFICATION</scope>
    <source>
        <tissue evidence="3">Leaves</tissue>
    </source>
</reference>
<accession>A0A6P9EQ10</accession>
<proteinExistence type="predicted"/>
<dbReference type="GeneID" id="118348453"/>
<protein>
    <submittedName>
        <fullName evidence="3">Disease resistance protein At3g14460</fullName>
    </submittedName>
</protein>
<sequence length="277" mass="31386">MDLFPNVKDLTIRRCRDLESLTVVEQDQHDLVALSSLTIGECSNFVSFPIGGLHATNLGKLDIGDCESLRSLPDKMHMLLPSLTEFSIRECTNIETFPEGGLPSSLNELHILNCEKLVESRMGWSLQNLVSLRELIISGGSKLDVVSFQEKGLLPTNLTALGIIEFPNLTSFDKNGFENLTSLLGLLIADCPKLECISEEGLQRLTSLEYLGIRKCPKLEYCMLEEGLQHLTSLSHLCIINCPLLTKRRWWERREGKEWRRKLAHIPKKIVDWELIE</sequence>
<evidence type="ECO:0000256" key="1">
    <source>
        <dbReference type="ARBA" id="ARBA00022821"/>
    </source>
</evidence>
<evidence type="ECO:0000313" key="3">
    <source>
        <dbReference type="RefSeq" id="XP_035545973.1"/>
    </source>
</evidence>
<keyword evidence="2" id="KW-1185">Reference proteome</keyword>
<dbReference type="Proteomes" id="UP000235220">
    <property type="component" value="Chromosome 5"/>
</dbReference>
<dbReference type="GO" id="GO:0006952">
    <property type="term" value="P:defense response"/>
    <property type="evidence" value="ECO:0007669"/>
    <property type="project" value="UniProtKB-KW"/>
</dbReference>
<gene>
    <name evidence="3" type="primary">LOC118348453</name>
</gene>
<dbReference type="AlphaFoldDB" id="A0A6P9EQ10"/>